<dbReference type="EMBL" id="CAESPC010000062">
    <property type="protein sequence ID" value="CAB4366894.1"/>
    <property type="molecule type" value="Genomic_DNA"/>
</dbReference>
<reference evidence="2" key="1">
    <citation type="submission" date="2020-05" db="EMBL/GenBank/DDBJ databases">
        <authorList>
            <person name="Chiriac C."/>
            <person name="Salcher M."/>
            <person name="Ghai R."/>
            <person name="Kavagutti S V."/>
        </authorList>
    </citation>
    <scope>NUCLEOTIDE SEQUENCE</scope>
</reference>
<accession>A0A6J6ADX8</accession>
<organism evidence="2">
    <name type="scientific">freshwater metagenome</name>
    <dbReference type="NCBI Taxonomy" id="449393"/>
    <lineage>
        <taxon>unclassified sequences</taxon>
        <taxon>metagenomes</taxon>
        <taxon>ecological metagenomes</taxon>
    </lineage>
</organism>
<dbReference type="Pfam" id="PF02776">
    <property type="entry name" value="TPP_enzyme_N"/>
    <property type="match status" value="1"/>
</dbReference>
<dbReference type="InterPro" id="IPR012001">
    <property type="entry name" value="Thiamin_PyroP_enz_TPP-bd_dom"/>
</dbReference>
<dbReference type="InterPro" id="IPR029061">
    <property type="entry name" value="THDP-binding"/>
</dbReference>
<evidence type="ECO:0000313" key="3">
    <source>
        <dbReference type="EMBL" id="CAB4843779.1"/>
    </source>
</evidence>
<evidence type="ECO:0000313" key="2">
    <source>
        <dbReference type="EMBL" id="CAB4366894.1"/>
    </source>
</evidence>
<dbReference type="AlphaFoldDB" id="A0A6J6ADX8"/>
<proteinExistence type="predicted"/>
<dbReference type="Gene3D" id="3.40.50.970">
    <property type="match status" value="1"/>
</dbReference>
<dbReference type="EMBL" id="CAFAZZ010000086">
    <property type="protein sequence ID" value="CAB4843779.1"/>
    <property type="molecule type" value="Genomic_DNA"/>
</dbReference>
<feature type="domain" description="Thiamine pyrophosphate enzyme N-terminal TPP-binding" evidence="1">
    <location>
        <begin position="23"/>
        <end position="101"/>
    </location>
</feature>
<gene>
    <name evidence="3" type="ORF">UFOPK3243_00865</name>
    <name evidence="2" type="ORF">UFOPK4180_00487</name>
</gene>
<dbReference type="GO" id="GO:0030976">
    <property type="term" value="F:thiamine pyrophosphate binding"/>
    <property type="evidence" value="ECO:0007669"/>
    <property type="project" value="InterPro"/>
</dbReference>
<dbReference type="CDD" id="cd07035">
    <property type="entry name" value="TPP_PYR_POX_like"/>
    <property type="match status" value="1"/>
</dbReference>
<evidence type="ECO:0000259" key="1">
    <source>
        <dbReference type="Pfam" id="PF02776"/>
    </source>
</evidence>
<dbReference type="SUPFAM" id="SSF52518">
    <property type="entry name" value="Thiamin diphosphate-binding fold (THDP-binding)"/>
    <property type="match status" value="1"/>
</dbReference>
<name>A0A6J6ADX8_9ZZZZ</name>
<sequence>MRYLLLNQLIRGMMKEANSRLSALVDGLLDWQIEHFIYVPSSHSAPVIRSLEAKGIPGVMANREEEAVGIAGGLALTGKRVAMVMQDNGFGNALTALATFASSYHIGFPIFANTRGGLGEYNAMIHSISDSAPDLLKKLGIRVENLGISDSVEVWRSSTTAVSKLAVIQRRPIVTMFESLHPGMETIK</sequence>
<protein>
    <submittedName>
        <fullName evidence="2">Unannotated protein</fullName>
    </submittedName>
</protein>